<evidence type="ECO:0000256" key="3">
    <source>
        <dbReference type="ARBA" id="ARBA00023163"/>
    </source>
</evidence>
<dbReference type="InterPro" id="IPR051011">
    <property type="entry name" value="Metal_resp_trans_reg"/>
</dbReference>
<dbReference type="CDD" id="cd00090">
    <property type="entry name" value="HTH_ARSR"/>
    <property type="match status" value="1"/>
</dbReference>
<feature type="domain" description="HTH arsR-type" evidence="5">
    <location>
        <begin position="38"/>
        <end position="132"/>
    </location>
</feature>
<keyword evidence="3" id="KW-0804">Transcription</keyword>
<dbReference type="SMART" id="SM00418">
    <property type="entry name" value="HTH_ARSR"/>
    <property type="match status" value="1"/>
</dbReference>
<gene>
    <name evidence="6" type="ORF">GB881_01685</name>
</gene>
<dbReference type="InterPro" id="IPR001845">
    <property type="entry name" value="HTH_ArsR_DNA-bd_dom"/>
</dbReference>
<feature type="compositionally biased region" description="Pro residues" evidence="4">
    <location>
        <begin position="1"/>
        <end position="12"/>
    </location>
</feature>
<dbReference type="AlphaFoldDB" id="A0A6N7EEJ5"/>
<evidence type="ECO:0000256" key="2">
    <source>
        <dbReference type="ARBA" id="ARBA00023125"/>
    </source>
</evidence>
<comment type="caution">
    <text evidence="6">The sequence shown here is derived from an EMBL/GenBank/DDBJ whole genome shotgun (WGS) entry which is preliminary data.</text>
</comment>
<evidence type="ECO:0000313" key="6">
    <source>
        <dbReference type="EMBL" id="MPV35771.1"/>
    </source>
</evidence>
<evidence type="ECO:0000313" key="7">
    <source>
        <dbReference type="Proteomes" id="UP000437709"/>
    </source>
</evidence>
<keyword evidence="2" id="KW-0238">DNA-binding</keyword>
<dbReference type="PANTHER" id="PTHR43132:SF2">
    <property type="entry name" value="ARSENICAL RESISTANCE OPERON REPRESSOR ARSR-RELATED"/>
    <property type="match status" value="1"/>
</dbReference>
<sequence length="149" mass="16042">MAKQPQPQPQPQPDDDLIELSSHHPRGELPTVPERAVVETPIYEIKAELFKALGHPVRVRTLELLVTGAQPVSALLADLGLEASHLSQHLAVLRRAGVVTKVRAGNTVTYALADPCVADLLSAARSFLLHRLGETNDALADLAETPEQA</sequence>
<dbReference type="Pfam" id="PF01022">
    <property type="entry name" value="HTH_5"/>
    <property type="match status" value="1"/>
</dbReference>
<dbReference type="InterPro" id="IPR036388">
    <property type="entry name" value="WH-like_DNA-bd_sf"/>
</dbReference>
<dbReference type="Proteomes" id="UP000437709">
    <property type="component" value="Unassembled WGS sequence"/>
</dbReference>
<keyword evidence="7" id="KW-1185">Reference proteome</keyword>
<dbReference type="SUPFAM" id="SSF46785">
    <property type="entry name" value="Winged helix' DNA-binding domain"/>
    <property type="match status" value="1"/>
</dbReference>
<accession>A0A6N7EEJ5</accession>
<evidence type="ECO:0000256" key="4">
    <source>
        <dbReference type="SAM" id="MobiDB-lite"/>
    </source>
</evidence>
<dbReference type="EMBL" id="WHPC01000003">
    <property type="protein sequence ID" value="MPV35771.1"/>
    <property type="molecule type" value="Genomic_DNA"/>
</dbReference>
<protein>
    <submittedName>
        <fullName evidence="6">Metalloregulator ArsR/SmtB family transcription factor</fullName>
    </submittedName>
</protein>
<dbReference type="InterPro" id="IPR011991">
    <property type="entry name" value="ArsR-like_HTH"/>
</dbReference>
<dbReference type="InterPro" id="IPR036390">
    <property type="entry name" value="WH_DNA-bd_sf"/>
</dbReference>
<dbReference type="NCBIfam" id="NF033788">
    <property type="entry name" value="HTH_metalloreg"/>
    <property type="match status" value="1"/>
</dbReference>
<dbReference type="GO" id="GO:0003677">
    <property type="term" value="F:DNA binding"/>
    <property type="evidence" value="ECO:0007669"/>
    <property type="project" value="UniProtKB-KW"/>
</dbReference>
<dbReference type="PROSITE" id="PS50987">
    <property type="entry name" value="HTH_ARSR_2"/>
    <property type="match status" value="1"/>
</dbReference>
<dbReference type="OrthoDB" id="194599at2"/>
<evidence type="ECO:0000256" key="1">
    <source>
        <dbReference type="ARBA" id="ARBA00023015"/>
    </source>
</evidence>
<evidence type="ECO:0000259" key="5">
    <source>
        <dbReference type="PROSITE" id="PS50987"/>
    </source>
</evidence>
<feature type="region of interest" description="Disordered" evidence="4">
    <location>
        <begin position="1"/>
        <end position="33"/>
    </location>
</feature>
<proteinExistence type="predicted"/>
<reference evidence="6 7" key="1">
    <citation type="submission" date="2019-10" db="EMBL/GenBank/DDBJ databases">
        <title>Georgenia wutianyii sp. nov. and Georgenia yuyongxinii sp. nov. isolated from plateau pika (Ochotona curzoniae) in the Qinghai-Tibet plateau of China.</title>
        <authorList>
            <person name="Tian Z."/>
        </authorList>
    </citation>
    <scope>NUCLEOTIDE SEQUENCE [LARGE SCALE GENOMIC DNA]</scope>
    <source>
        <strain evidence="6 7">JCM 19765</strain>
    </source>
</reference>
<dbReference type="Gene3D" id="1.10.10.10">
    <property type="entry name" value="Winged helix-like DNA-binding domain superfamily/Winged helix DNA-binding domain"/>
    <property type="match status" value="1"/>
</dbReference>
<name>A0A6N7EEJ5_9MICO</name>
<dbReference type="PANTHER" id="PTHR43132">
    <property type="entry name" value="ARSENICAL RESISTANCE OPERON REPRESSOR ARSR-RELATED"/>
    <property type="match status" value="1"/>
</dbReference>
<dbReference type="GO" id="GO:0003700">
    <property type="term" value="F:DNA-binding transcription factor activity"/>
    <property type="evidence" value="ECO:0007669"/>
    <property type="project" value="InterPro"/>
</dbReference>
<keyword evidence="1" id="KW-0805">Transcription regulation</keyword>
<dbReference type="PRINTS" id="PR00778">
    <property type="entry name" value="HTHARSR"/>
</dbReference>
<organism evidence="6 7">
    <name type="scientific">Georgenia subflava</name>
    <dbReference type="NCBI Taxonomy" id="1622177"/>
    <lineage>
        <taxon>Bacteria</taxon>
        <taxon>Bacillati</taxon>
        <taxon>Actinomycetota</taxon>
        <taxon>Actinomycetes</taxon>
        <taxon>Micrococcales</taxon>
        <taxon>Bogoriellaceae</taxon>
        <taxon>Georgenia</taxon>
    </lineage>
</organism>